<evidence type="ECO:0000256" key="4">
    <source>
        <dbReference type="ARBA" id="ARBA00022737"/>
    </source>
</evidence>
<dbReference type="InterPro" id="IPR051963">
    <property type="entry name" value="Adhesion_GPCR_A"/>
</dbReference>
<evidence type="ECO:0000256" key="5">
    <source>
        <dbReference type="ARBA" id="ARBA00023170"/>
    </source>
</evidence>
<dbReference type="HOGENOM" id="CLU_1187569_0_0_1"/>
<dbReference type="GO" id="GO:0007166">
    <property type="term" value="P:cell surface receptor signaling pathway"/>
    <property type="evidence" value="ECO:0007669"/>
    <property type="project" value="TreeGrafter"/>
</dbReference>
<dbReference type="InterPro" id="IPR032675">
    <property type="entry name" value="LRR_dom_sf"/>
</dbReference>
<dbReference type="GO" id="GO:0005886">
    <property type="term" value="C:plasma membrane"/>
    <property type="evidence" value="ECO:0007669"/>
    <property type="project" value="TreeGrafter"/>
</dbReference>
<keyword evidence="2" id="KW-0433">Leucine-rich repeat</keyword>
<dbReference type="InterPro" id="IPR000483">
    <property type="entry name" value="Cys-rich_flank_reg_C"/>
</dbReference>
<dbReference type="OMA" id="CEAPLPF"/>
<reference evidence="8" key="2">
    <citation type="submission" date="2015-06" db="UniProtKB">
        <authorList>
            <consortium name="EnsemblMetazoa"/>
        </authorList>
    </citation>
    <scope>IDENTIFICATION</scope>
</reference>
<organism evidence="8 9">
    <name type="scientific">Megaselia scalaris</name>
    <name type="common">Humpbacked fly</name>
    <name type="synonym">Phora scalaris</name>
    <dbReference type="NCBI Taxonomy" id="36166"/>
    <lineage>
        <taxon>Eukaryota</taxon>
        <taxon>Metazoa</taxon>
        <taxon>Ecdysozoa</taxon>
        <taxon>Arthropoda</taxon>
        <taxon>Hexapoda</taxon>
        <taxon>Insecta</taxon>
        <taxon>Pterygota</taxon>
        <taxon>Neoptera</taxon>
        <taxon>Endopterygota</taxon>
        <taxon>Diptera</taxon>
        <taxon>Brachycera</taxon>
        <taxon>Muscomorpha</taxon>
        <taxon>Platypezoidea</taxon>
        <taxon>Phoridae</taxon>
        <taxon>Megaseliini</taxon>
        <taxon>Megaselia</taxon>
    </lineage>
</organism>
<evidence type="ECO:0000313" key="9">
    <source>
        <dbReference type="Proteomes" id="UP000015102"/>
    </source>
</evidence>
<dbReference type="SMART" id="SM00082">
    <property type="entry name" value="LRRCT"/>
    <property type="match status" value="1"/>
</dbReference>
<evidence type="ECO:0000256" key="1">
    <source>
        <dbReference type="ARBA" id="ARBA00007343"/>
    </source>
</evidence>
<dbReference type="SMART" id="SM00369">
    <property type="entry name" value="LRR_TYP"/>
    <property type="match status" value="3"/>
</dbReference>
<dbReference type="InterPro" id="IPR003591">
    <property type="entry name" value="Leu-rich_rpt_typical-subtyp"/>
</dbReference>
<dbReference type="PANTHER" id="PTHR45930">
    <property type="entry name" value="G-PROTEIN COUPLED RECEPTOR 124-LIKE PROTEIN"/>
    <property type="match status" value="1"/>
</dbReference>
<dbReference type="SUPFAM" id="SSF52058">
    <property type="entry name" value="L domain-like"/>
    <property type="match status" value="1"/>
</dbReference>
<dbReference type="Gene3D" id="3.80.10.10">
    <property type="entry name" value="Ribonuclease Inhibitor"/>
    <property type="match status" value="1"/>
</dbReference>
<protein>
    <recommendedName>
        <fullName evidence="7">LRRCT domain-containing protein</fullName>
    </recommendedName>
</protein>
<dbReference type="STRING" id="36166.T1GS45"/>
<proteinExistence type="inferred from homology"/>
<feature type="chain" id="PRO_5004577657" description="LRRCT domain-containing protein" evidence="6">
    <location>
        <begin position="35"/>
        <end position="234"/>
    </location>
</feature>
<keyword evidence="9" id="KW-1185">Reference proteome</keyword>
<accession>T1GS45</accession>
<feature type="signal peptide" evidence="6">
    <location>
        <begin position="1"/>
        <end position="34"/>
    </location>
</feature>
<name>T1GS45_MEGSC</name>
<reference evidence="9" key="1">
    <citation type="submission" date="2013-02" db="EMBL/GenBank/DDBJ databases">
        <authorList>
            <person name="Hughes D."/>
        </authorList>
    </citation>
    <scope>NUCLEOTIDE SEQUENCE</scope>
    <source>
        <strain>Durham</strain>
        <strain evidence="9">NC isolate 2 -- Noor lab</strain>
    </source>
</reference>
<dbReference type="PROSITE" id="PS51450">
    <property type="entry name" value="LRR"/>
    <property type="match status" value="1"/>
</dbReference>
<comment type="similarity">
    <text evidence="1">Belongs to the G-protein coupled receptor 2 family. Adhesion G-protein coupled receptor (ADGR) subfamily.</text>
</comment>
<evidence type="ECO:0000256" key="6">
    <source>
        <dbReference type="SAM" id="SignalP"/>
    </source>
</evidence>
<dbReference type="AlphaFoldDB" id="T1GS45"/>
<evidence type="ECO:0000259" key="7">
    <source>
        <dbReference type="SMART" id="SM00082"/>
    </source>
</evidence>
<dbReference type="Proteomes" id="UP000015102">
    <property type="component" value="Unassembled WGS sequence"/>
</dbReference>
<evidence type="ECO:0000256" key="2">
    <source>
        <dbReference type="ARBA" id="ARBA00022614"/>
    </source>
</evidence>
<evidence type="ECO:0000256" key="3">
    <source>
        <dbReference type="ARBA" id="ARBA00022729"/>
    </source>
</evidence>
<dbReference type="EMBL" id="CAQQ02132807">
    <property type="status" value="NOT_ANNOTATED_CDS"/>
    <property type="molecule type" value="Genomic_DNA"/>
</dbReference>
<keyword evidence="4" id="KW-0677">Repeat</keyword>
<dbReference type="EnsemblMetazoa" id="MESCA006493-RA">
    <property type="protein sequence ID" value="MESCA006493-PA"/>
    <property type="gene ID" value="MESCA006493"/>
</dbReference>
<dbReference type="Pfam" id="PF13855">
    <property type="entry name" value="LRR_8"/>
    <property type="match status" value="1"/>
</dbReference>
<dbReference type="InterPro" id="IPR001611">
    <property type="entry name" value="Leu-rich_rpt"/>
</dbReference>
<evidence type="ECO:0000313" key="8">
    <source>
        <dbReference type="EnsemblMetazoa" id="MESCA006493-PA"/>
    </source>
</evidence>
<keyword evidence="5" id="KW-0675">Receptor</keyword>
<sequence length="234" mass="27026">MNLGAKNERFQRTNKLFLVLVLIIVLDFCNFAKAVCPEKCVCKKINENEKDTESKKITDRDKFLKVKCSNVKLNSLKELDFEEDFENVMHLDLSKNSISYIDQNEFVNYTNLRRLDLSSNALKQIDQNMFGEIPSMERLKLTSNLIVHIFQGSFENMKNLKQLDITANPLACDCDLVWLVSWSNNYNVRLNPPPKCEAPLPFKNTLLKRLKVGSDLHCESHSQPILELKPNSDQ</sequence>
<feature type="domain" description="LRRCT" evidence="7">
    <location>
        <begin position="168"/>
        <end position="219"/>
    </location>
</feature>
<keyword evidence="3 6" id="KW-0732">Signal</keyword>
<dbReference type="PANTHER" id="PTHR45930:SF4">
    <property type="entry name" value="ADHESION G PROTEIN-COUPLED RECEPTOR A3"/>
    <property type="match status" value="1"/>
</dbReference>